<dbReference type="PROSITE" id="PS51904">
    <property type="entry name" value="GLYCOSYL_HYDROL_F25_2"/>
    <property type="match status" value="1"/>
</dbReference>
<feature type="compositionally biased region" description="Acidic residues" evidence="4">
    <location>
        <begin position="21"/>
        <end position="38"/>
    </location>
</feature>
<dbReference type="Pfam" id="PF01183">
    <property type="entry name" value="Glyco_hydro_25"/>
    <property type="match status" value="1"/>
</dbReference>
<accession>A0A2Y9BEC6</accession>
<dbReference type="AlphaFoldDB" id="A0A2Y9BEC6"/>
<feature type="compositionally biased region" description="Polar residues" evidence="4">
    <location>
        <begin position="44"/>
        <end position="62"/>
    </location>
</feature>
<dbReference type="EMBL" id="QGDL01000001">
    <property type="protein sequence ID" value="PWJ32075.1"/>
    <property type="molecule type" value="Genomic_DNA"/>
</dbReference>
<evidence type="ECO:0000256" key="4">
    <source>
        <dbReference type="SAM" id="MobiDB-lite"/>
    </source>
</evidence>
<keyword evidence="3" id="KW-0326">Glycosidase</keyword>
<dbReference type="Gene3D" id="3.20.20.80">
    <property type="entry name" value="Glycosidases"/>
    <property type="match status" value="1"/>
</dbReference>
<feature type="region of interest" description="Disordered" evidence="4">
    <location>
        <begin position="1"/>
        <end position="62"/>
    </location>
</feature>
<dbReference type="InterPro" id="IPR028994">
    <property type="entry name" value="Integrin_alpha_N"/>
</dbReference>
<keyword evidence="2" id="KW-0378">Hydrolase</keyword>
<organism evidence="5 6">
    <name type="scientific">Faecalicatena orotica</name>
    <dbReference type="NCBI Taxonomy" id="1544"/>
    <lineage>
        <taxon>Bacteria</taxon>
        <taxon>Bacillati</taxon>
        <taxon>Bacillota</taxon>
        <taxon>Clostridia</taxon>
        <taxon>Lachnospirales</taxon>
        <taxon>Lachnospiraceae</taxon>
        <taxon>Faecalicatena</taxon>
    </lineage>
</organism>
<protein>
    <submittedName>
        <fullName evidence="5">GH25 family lysozyme M1 (1,4-beta-N-acetylmuramidase)</fullName>
    </submittedName>
</protein>
<gene>
    <name evidence="5" type="ORF">A8806_101363</name>
</gene>
<sequence length="534" mass="58614">MSGSVFGSMSAEAADIQTEGYTEENTEEYTQENSEEAAGDAQSGIVTTDGESSQGQQGISENSWRYQNGELITGVQYRARTVPYPNAWQKVNGVYMNSAGEPIDGAVSKGIDVSEHQGKIDWEKVKADGIDFAILRCGYGNNDKSQDDKTWAYNVSECERLGIPYGVYIYSYAKTTADAKSEAEHVLRLISGRSLTYPVYFDMEDNSTINVSAEVKGQMAQVFCDTISAQGFNAGIYANLNWWTTQLTSPVFENDSWSKWVAQYNVTCDYSDPYDIWQCTSTGKVSGISGNVDVNFWMNENTSGGNSGGKKSGTTLAVRRGNEYHFKYSLADGAADLIINYGYKNDEILVGDWDGDGIDTLCVRRGNTYYFKNSLSGGMADVVVNYGRSSDEVYVGDWNGDGIDTLCVRRGNTYYFKNSLADGTADSVVAYGKRDDIVLTGDWNGSGTDTLCIRRGNTYYIKNSLADGQADVTVPYGRASDHIVVGDWDADGIDTLCVRRSNEYHIKNSIESGGADQIIVYGRSNDVVYAGIWN</sequence>
<dbReference type="GO" id="GO:0009253">
    <property type="term" value="P:peptidoglycan catabolic process"/>
    <property type="evidence" value="ECO:0007669"/>
    <property type="project" value="InterPro"/>
</dbReference>
<dbReference type="Proteomes" id="UP000245845">
    <property type="component" value="Unassembled WGS sequence"/>
</dbReference>
<name>A0A2Y9BEC6_9FIRM</name>
<dbReference type="SUPFAM" id="SSF51445">
    <property type="entry name" value="(Trans)glycosidases"/>
    <property type="match status" value="1"/>
</dbReference>
<dbReference type="GO" id="GO:0016052">
    <property type="term" value="P:carbohydrate catabolic process"/>
    <property type="evidence" value="ECO:0007669"/>
    <property type="project" value="TreeGrafter"/>
</dbReference>
<dbReference type="SUPFAM" id="SSF69318">
    <property type="entry name" value="Integrin alpha N-terminal domain"/>
    <property type="match status" value="1"/>
</dbReference>
<reference evidence="5 6" key="1">
    <citation type="submission" date="2018-05" db="EMBL/GenBank/DDBJ databases">
        <title>The Hungate 1000. A catalogue of reference genomes from the rumen microbiome.</title>
        <authorList>
            <person name="Kelly W."/>
        </authorList>
    </citation>
    <scope>NUCLEOTIDE SEQUENCE [LARGE SCALE GENOMIC DNA]</scope>
    <source>
        <strain evidence="5 6">NLAE-zl-C242</strain>
    </source>
</reference>
<evidence type="ECO:0000313" key="6">
    <source>
        <dbReference type="Proteomes" id="UP000245845"/>
    </source>
</evidence>
<keyword evidence="6" id="KW-1185">Reference proteome</keyword>
<comment type="caution">
    <text evidence="5">The sequence shown here is derived from an EMBL/GenBank/DDBJ whole genome shotgun (WGS) entry which is preliminary data.</text>
</comment>
<dbReference type="SMART" id="SM00641">
    <property type="entry name" value="Glyco_25"/>
    <property type="match status" value="1"/>
</dbReference>
<evidence type="ECO:0000256" key="2">
    <source>
        <dbReference type="ARBA" id="ARBA00022801"/>
    </source>
</evidence>
<dbReference type="GO" id="GO:0016998">
    <property type="term" value="P:cell wall macromolecule catabolic process"/>
    <property type="evidence" value="ECO:0007669"/>
    <property type="project" value="InterPro"/>
</dbReference>
<comment type="similarity">
    <text evidence="1">Belongs to the glycosyl hydrolase 25 family.</text>
</comment>
<dbReference type="PANTHER" id="PTHR34135:SF2">
    <property type="entry name" value="LYSOZYME"/>
    <property type="match status" value="1"/>
</dbReference>
<dbReference type="InterPro" id="IPR002053">
    <property type="entry name" value="Glyco_hydro_25"/>
</dbReference>
<dbReference type="CDD" id="cd06414">
    <property type="entry name" value="GH25_LytC-like"/>
    <property type="match status" value="1"/>
</dbReference>
<dbReference type="GO" id="GO:0003796">
    <property type="term" value="F:lysozyme activity"/>
    <property type="evidence" value="ECO:0007669"/>
    <property type="project" value="InterPro"/>
</dbReference>
<evidence type="ECO:0000256" key="1">
    <source>
        <dbReference type="ARBA" id="ARBA00010646"/>
    </source>
</evidence>
<dbReference type="InterPro" id="IPR017853">
    <property type="entry name" value="GH"/>
</dbReference>
<evidence type="ECO:0000313" key="5">
    <source>
        <dbReference type="EMBL" id="PWJ32075.1"/>
    </source>
</evidence>
<evidence type="ECO:0000256" key="3">
    <source>
        <dbReference type="ARBA" id="ARBA00023295"/>
    </source>
</evidence>
<dbReference type="PANTHER" id="PTHR34135">
    <property type="entry name" value="LYSOZYME"/>
    <property type="match status" value="1"/>
</dbReference>
<dbReference type="InterPro" id="IPR018077">
    <property type="entry name" value="Glyco_hydro_fam25_subgr"/>
</dbReference>
<proteinExistence type="inferred from homology"/>